<evidence type="ECO:0000313" key="2">
    <source>
        <dbReference type="Proteomes" id="UP000814128"/>
    </source>
</evidence>
<dbReference type="EMBL" id="MU274381">
    <property type="protein sequence ID" value="KAI0026569.1"/>
    <property type="molecule type" value="Genomic_DNA"/>
</dbReference>
<keyword evidence="2" id="KW-1185">Reference proteome</keyword>
<reference evidence="1" key="1">
    <citation type="submission" date="2021-02" db="EMBL/GenBank/DDBJ databases">
        <authorList>
            <consortium name="DOE Joint Genome Institute"/>
            <person name="Ahrendt S."/>
            <person name="Looney B.P."/>
            <person name="Miyauchi S."/>
            <person name="Morin E."/>
            <person name="Drula E."/>
            <person name="Courty P.E."/>
            <person name="Chicoki N."/>
            <person name="Fauchery L."/>
            <person name="Kohler A."/>
            <person name="Kuo A."/>
            <person name="Labutti K."/>
            <person name="Pangilinan J."/>
            <person name="Lipzen A."/>
            <person name="Riley R."/>
            <person name="Andreopoulos W."/>
            <person name="He G."/>
            <person name="Johnson J."/>
            <person name="Barry K.W."/>
            <person name="Grigoriev I.V."/>
            <person name="Nagy L."/>
            <person name="Hibbett D."/>
            <person name="Henrissat B."/>
            <person name="Matheny P.B."/>
            <person name="Labbe J."/>
            <person name="Martin F."/>
        </authorList>
    </citation>
    <scope>NUCLEOTIDE SEQUENCE</scope>
    <source>
        <strain evidence="1">EC-137</strain>
    </source>
</reference>
<reference evidence="1" key="2">
    <citation type="journal article" date="2022" name="New Phytol.">
        <title>Evolutionary transition to the ectomycorrhizal habit in the genomes of a hyperdiverse lineage of mushroom-forming fungi.</title>
        <authorList>
            <person name="Looney B."/>
            <person name="Miyauchi S."/>
            <person name="Morin E."/>
            <person name="Drula E."/>
            <person name="Courty P.E."/>
            <person name="Kohler A."/>
            <person name="Kuo A."/>
            <person name="LaButti K."/>
            <person name="Pangilinan J."/>
            <person name="Lipzen A."/>
            <person name="Riley R."/>
            <person name="Andreopoulos W."/>
            <person name="He G."/>
            <person name="Johnson J."/>
            <person name="Nolan M."/>
            <person name="Tritt A."/>
            <person name="Barry K.W."/>
            <person name="Grigoriev I.V."/>
            <person name="Nagy L.G."/>
            <person name="Hibbett D."/>
            <person name="Henrissat B."/>
            <person name="Matheny P.B."/>
            <person name="Labbe J."/>
            <person name="Martin F.M."/>
        </authorList>
    </citation>
    <scope>NUCLEOTIDE SEQUENCE</scope>
    <source>
        <strain evidence="1">EC-137</strain>
    </source>
</reference>
<protein>
    <submittedName>
        <fullName evidence="1">Uncharacterized protein</fullName>
    </submittedName>
</protein>
<name>A0ACB8Q4A8_9AGAM</name>
<organism evidence="1 2">
    <name type="scientific">Vararia minispora EC-137</name>
    <dbReference type="NCBI Taxonomy" id="1314806"/>
    <lineage>
        <taxon>Eukaryota</taxon>
        <taxon>Fungi</taxon>
        <taxon>Dikarya</taxon>
        <taxon>Basidiomycota</taxon>
        <taxon>Agaricomycotina</taxon>
        <taxon>Agaricomycetes</taxon>
        <taxon>Russulales</taxon>
        <taxon>Lachnocladiaceae</taxon>
        <taxon>Vararia</taxon>
    </lineage>
</organism>
<gene>
    <name evidence="1" type="ORF">K488DRAFT_92295</name>
</gene>
<sequence>MESSGEGSVTGESDLDGADKRKAKKKGLGKHKGSNEGTFRRVAKKPKPHPVREAIQALQKNTSPNMVVSKRKGAPEPATEPRIGSKRTKPSLAQGMDHDWLKENVSKGAIKKSRTAASSSGAKVNGLSLASKRVVEKGDASESTLGGLKDEDPGATAASREAKGDHANKGKSRRTIAVMGLKASVAVDTDAAIKKEAEDKPVQLQSMDDIPFRSADEYRTFDNTYVVAMFDWASTSDDPFGTNEHPQIDKILQKVWDKLLPNNPLNVTDYPAIKKIADRFNNHWSTIGKIGRNVVKEHLQGKVDKDPKFDVSAYARRMAPRMKPFLFLYKDPETLTELQTQTGAFESEFICTVFAAHLRRVATSPFDFHMGNLVGALALSAVSVERAFKEYQGNEEGIANQKGLPFGLNEWGSPAVGWSAYVRKFSAAKWSKILATATEYMKISGHSAVDMLQTHVDTYEEHAMVELSDDSEGNAGNKFADVVGSEDEGEGLDELGDEGRLGVESKGYEAVSDDKGSIAMLENGLSGGGLMLVLDDEGGMHGEGNMVALDDEGSEAE</sequence>
<proteinExistence type="predicted"/>
<accession>A0ACB8Q4A8</accession>
<dbReference type="Proteomes" id="UP000814128">
    <property type="component" value="Unassembled WGS sequence"/>
</dbReference>
<evidence type="ECO:0000313" key="1">
    <source>
        <dbReference type="EMBL" id="KAI0026569.1"/>
    </source>
</evidence>
<comment type="caution">
    <text evidence="1">The sequence shown here is derived from an EMBL/GenBank/DDBJ whole genome shotgun (WGS) entry which is preliminary data.</text>
</comment>